<dbReference type="PANTHER" id="PTHR14027:SF2">
    <property type="entry name" value="RNA POLYMERASE-ASSOCIATED PROTEIN CTR9 HOMOLOG"/>
    <property type="match status" value="1"/>
</dbReference>
<dbReference type="AlphaFoldDB" id="A0A5P1E9P6"/>
<sequence length="84" mass="9247">MDLEASDDEVLKLHPENMYAANGTGAILAEKCHFNVSKDIFSEVQEAASGSIFVQMPDVWVNLDNVYFAQGHFTLAVKMVPSTL</sequence>
<evidence type="ECO:0000256" key="1">
    <source>
        <dbReference type="ARBA" id="ARBA00022737"/>
    </source>
</evidence>
<accession>A0A5P1E9P6</accession>
<keyword evidence="2" id="KW-0802">TPR repeat</keyword>
<gene>
    <name evidence="3" type="ORF">A4U43_C07F5300</name>
</gene>
<name>A0A5P1E9P6_ASPOF</name>
<evidence type="ECO:0000313" key="4">
    <source>
        <dbReference type="Proteomes" id="UP000243459"/>
    </source>
</evidence>
<organism evidence="3 4">
    <name type="scientific">Asparagus officinalis</name>
    <name type="common">Garden asparagus</name>
    <dbReference type="NCBI Taxonomy" id="4686"/>
    <lineage>
        <taxon>Eukaryota</taxon>
        <taxon>Viridiplantae</taxon>
        <taxon>Streptophyta</taxon>
        <taxon>Embryophyta</taxon>
        <taxon>Tracheophyta</taxon>
        <taxon>Spermatophyta</taxon>
        <taxon>Magnoliopsida</taxon>
        <taxon>Liliopsida</taxon>
        <taxon>Asparagales</taxon>
        <taxon>Asparagaceae</taxon>
        <taxon>Asparagoideae</taxon>
        <taxon>Asparagus</taxon>
    </lineage>
</organism>
<dbReference type="Gramene" id="ONK62554">
    <property type="protein sequence ID" value="ONK62554"/>
    <property type="gene ID" value="A4U43_C07F5300"/>
</dbReference>
<dbReference type="GO" id="GO:0006368">
    <property type="term" value="P:transcription elongation by RNA polymerase II"/>
    <property type="evidence" value="ECO:0007669"/>
    <property type="project" value="TreeGrafter"/>
</dbReference>
<dbReference type="InterPro" id="IPR031101">
    <property type="entry name" value="Ctr9"/>
</dbReference>
<dbReference type="Proteomes" id="UP000243459">
    <property type="component" value="Chromosome 7"/>
</dbReference>
<evidence type="ECO:0000313" key="3">
    <source>
        <dbReference type="EMBL" id="ONK62554.1"/>
    </source>
</evidence>
<protein>
    <submittedName>
        <fullName evidence="3">Uncharacterized protein</fullName>
    </submittedName>
</protein>
<keyword evidence="1" id="KW-0677">Repeat</keyword>
<dbReference type="GO" id="GO:0000993">
    <property type="term" value="F:RNA polymerase II complex binding"/>
    <property type="evidence" value="ECO:0007669"/>
    <property type="project" value="TreeGrafter"/>
</dbReference>
<evidence type="ECO:0000256" key="2">
    <source>
        <dbReference type="ARBA" id="ARBA00022803"/>
    </source>
</evidence>
<keyword evidence="4" id="KW-1185">Reference proteome</keyword>
<reference evidence="4" key="1">
    <citation type="journal article" date="2017" name="Nat. Commun.">
        <title>The asparagus genome sheds light on the origin and evolution of a young Y chromosome.</title>
        <authorList>
            <person name="Harkess A."/>
            <person name="Zhou J."/>
            <person name="Xu C."/>
            <person name="Bowers J.E."/>
            <person name="Van der Hulst R."/>
            <person name="Ayyampalayam S."/>
            <person name="Mercati F."/>
            <person name="Riccardi P."/>
            <person name="McKain M.R."/>
            <person name="Kakrana A."/>
            <person name="Tang H."/>
            <person name="Ray J."/>
            <person name="Groenendijk J."/>
            <person name="Arikit S."/>
            <person name="Mathioni S.M."/>
            <person name="Nakano M."/>
            <person name="Shan H."/>
            <person name="Telgmann-Rauber A."/>
            <person name="Kanno A."/>
            <person name="Yue Z."/>
            <person name="Chen H."/>
            <person name="Li W."/>
            <person name="Chen Y."/>
            <person name="Xu X."/>
            <person name="Zhang Y."/>
            <person name="Luo S."/>
            <person name="Chen H."/>
            <person name="Gao J."/>
            <person name="Mao Z."/>
            <person name="Pires J.C."/>
            <person name="Luo M."/>
            <person name="Kudrna D."/>
            <person name="Wing R.A."/>
            <person name="Meyers B.C."/>
            <person name="Yi K."/>
            <person name="Kong H."/>
            <person name="Lavrijsen P."/>
            <person name="Sunseri F."/>
            <person name="Falavigna A."/>
            <person name="Ye Y."/>
            <person name="Leebens-Mack J.H."/>
            <person name="Chen G."/>
        </authorList>
    </citation>
    <scope>NUCLEOTIDE SEQUENCE [LARGE SCALE GENOMIC DNA]</scope>
    <source>
        <strain evidence="4">cv. DH0086</strain>
    </source>
</reference>
<dbReference type="EMBL" id="CM007387">
    <property type="protein sequence ID" value="ONK62554.1"/>
    <property type="molecule type" value="Genomic_DNA"/>
</dbReference>
<dbReference type="PANTHER" id="PTHR14027">
    <property type="entry name" value="RNA POLYMERASE-ASSOCIATED PROTEIN CTR9"/>
    <property type="match status" value="1"/>
</dbReference>
<dbReference type="GO" id="GO:0016593">
    <property type="term" value="C:Cdc73/Paf1 complex"/>
    <property type="evidence" value="ECO:0007669"/>
    <property type="project" value="TreeGrafter"/>
</dbReference>
<dbReference type="GO" id="GO:0006355">
    <property type="term" value="P:regulation of DNA-templated transcription"/>
    <property type="evidence" value="ECO:0007669"/>
    <property type="project" value="InterPro"/>
</dbReference>
<proteinExistence type="predicted"/>